<dbReference type="Proteomes" id="UP001139505">
    <property type="component" value="Unassembled WGS sequence"/>
</dbReference>
<dbReference type="InterPro" id="IPR036374">
    <property type="entry name" value="OxRdtase_Mopterin-bd_sf"/>
</dbReference>
<comment type="caution">
    <text evidence="2">The sequence shown here is derived from an EMBL/GenBank/DDBJ whole genome shotgun (WGS) entry which is preliminary data.</text>
</comment>
<dbReference type="AlphaFoldDB" id="A0AA37PLQ2"/>
<organism evidence="2 4">
    <name type="scientific">Mycobacterium montefiorense</name>
    <dbReference type="NCBI Taxonomy" id="154654"/>
    <lineage>
        <taxon>Bacteria</taxon>
        <taxon>Bacillati</taxon>
        <taxon>Actinomycetota</taxon>
        <taxon>Actinomycetes</taxon>
        <taxon>Mycobacteriales</taxon>
        <taxon>Mycobacteriaceae</taxon>
        <taxon>Mycobacterium</taxon>
        <taxon>Mycobacterium simiae complex</taxon>
    </lineage>
</organism>
<evidence type="ECO:0000313" key="4">
    <source>
        <dbReference type="Proteomes" id="UP001139505"/>
    </source>
</evidence>
<keyword evidence="3" id="KW-1185">Reference proteome</keyword>
<dbReference type="RefSeq" id="WP_108925592.1">
    <property type="nucleotide sequence ID" value="NZ_BFCH01000026.1"/>
</dbReference>
<reference evidence="3" key="2">
    <citation type="submission" date="2018-04" db="EMBL/GenBank/DDBJ databases">
        <title>Draft genome sequence of Mycobacterium montefiorense isolated from Japanese black salamander.</title>
        <authorList>
            <person name="Fukano H."/>
            <person name="Yoshida M."/>
            <person name="Shimizu A."/>
            <person name="Iwao H."/>
            <person name="Kurata O."/>
            <person name="Katayama Y."/>
            <person name="Omatsu T."/>
            <person name="Mizutani T."/>
            <person name="Wada S."/>
            <person name="Hoshino Y."/>
        </authorList>
    </citation>
    <scope>NUCLEOTIDE SEQUENCE [LARGE SCALE GENOMIC DNA]</scope>
    <source>
        <strain evidence="3">BS</strain>
    </source>
</reference>
<protein>
    <submittedName>
        <fullName evidence="2">Uncharacterized protein</fullName>
    </submittedName>
</protein>
<accession>A0AA37PLQ2</accession>
<reference evidence="1" key="1">
    <citation type="journal article" date="2018" name="Genome Announc.">
        <title>Draft Genome Sequence of Mycobacterium montefiorense Isolated from Japanese Black Salamander (Hynobius nigrescens).</title>
        <authorList>
            <person name="Fukano H."/>
            <person name="Yoshida M."/>
            <person name="Shimizu A."/>
            <person name="Iwao H."/>
            <person name="Katayama Y."/>
            <person name="Omatsu T."/>
            <person name="Mizutani T."/>
            <person name="Kurata O."/>
            <person name="Wada S."/>
            <person name="Hoshino Y."/>
        </authorList>
    </citation>
    <scope>NUCLEOTIDE SEQUENCE</scope>
    <source>
        <strain evidence="1">BS</strain>
    </source>
</reference>
<evidence type="ECO:0000313" key="2">
    <source>
        <dbReference type="EMBL" id="GKU71798.1"/>
    </source>
</evidence>
<sequence length="84" mass="9840">MDALDTSGNFKCWLPRQVGANYVLYQGYLRFATTAHMRHALREIGFKQVKWIEAIEFVESFDHLGFGQGGYNEDHEFYGYRMPI</sequence>
<dbReference type="EMBL" id="BQYH01000007">
    <property type="protein sequence ID" value="GKU71798.1"/>
    <property type="molecule type" value="Genomic_DNA"/>
</dbReference>
<dbReference type="EMBL" id="BFCH01000026">
    <property type="protein sequence ID" value="GBG40034.1"/>
    <property type="molecule type" value="Genomic_DNA"/>
</dbReference>
<gene>
    <name evidence="1" type="ORF">MmonteBS_44060</name>
    <name evidence="2" type="ORF">NJB18185_15740</name>
</gene>
<dbReference type="Proteomes" id="UP000245060">
    <property type="component" value="Unassembled WGS sequence"/>
</dbReference>
<name>A0AA37PLQ2_9MYCO</name>
<evidence type="ECO:0000313" key="3">
    <source>
        <dbReference type="Proteomes" id="UP000245060"/>
    </source>
</evidence>
<reference evidence="2" key="4">
    <citation type="submission" date="2022-04" db="EMBL/GenBank/DDBJ databases">
        <authorList>
            <person name="Komine T."/>
            <person name="Fukano H."/>
            <person name="Wada S."/>
        </authorList>
    </citation>
    <scope>NUCLEOTIDE SEQUENCE</scope>
    <source>
        <strain evidence="2">NJB18185</strain>
    </source>
</reference>
<reference evidence="2" key="3">
    <citation type="journal article" date="2022" name="Microbiol. Resour. Announc.">
        <title>Draft Genome Sequences of Eight Mycobacterium montefiorense Strains Isolated from Salamanders in Captivity.</title>
        <authorList>
            <person name="Komine T."/>
            <person name="Ihara H."/>
            <person name="Fukano H."/>
            <person name="Hoshino Y."/>
            <person name="Kurata O."/>
            <person name="Wada S."/>
        </authorList>
    </citation>
    <scope>NUCLEOTIDE SEQUENCE</scope>
    <source>
        <strain evidence="2">NJB18185</strain>
    </source>
</reference>
<evidence type="ECO:0000313" key="1">
    <source>
        <dbReference type="EMBL" id="GBG40034.1"/>
    </source>
</evidence>
<dbReference type="SUPFAM" id="SSF56524">
    <property type="entry name" value="Oxidoreductase molybdopterin-binding domain"/>
    <property type="match status" value="1"/>
</dbReference>
<proteinExistence type="predicted"/>